<accession>A0AAP9GVP7</accession>
<reference evidence="2" key="4">
    <citation type="submission" date="2021-03" db="EMBL/GenBank/DDBJ databases">
        <authorList>
            <person name="Ma J."/>
        </authorList>
    </citation>
    <scope>NUCLEOTIDE SEQUENCE</scope>
    <source>
        <strain evidence="2">GX5</strain>
    </source>
</reference>
<name>A0AAP9GVP7_9GAMM</name>
<dbReference type="EMBL" id="CP046045">
    <property type="protein sequence ID" value="QGM28061.1"/>
    <property type="molecule type" value="Genomic_DNA"/>
</dbReference>
<organism evidence="1 3">
    <name type="scientific">Acinetobacter towneri</name>
    <dbReference type="NCBI Taxonomy" id="202956"/>
    <lineage>
        <taxon>Bacteria</taxon>
        <taxon>Pseudomonadati</taxon>
        <taxon>Pseudomonadota</taxon>
        <taxon>Gammaproteobacteria</taxon>
        <taxon>Moraxellales</taxon>
        <taxon>Moraxellaceae</taxon>
        <taxon>Acinetobacter</taxon>
    </lineage>
</organism>
<proteinExistence type="predicted"/>
<evidence type="ECO:0000313" key="1">
    <source>
        <dbReference type="EMBL" id="QGM28061.1"/>
    </source>
</evidence>
<dbReference type="AlphaFoldDB" id="A0AAP9GVP7"/>
<dbReference type="EMBL" id="CP071770">
    <property type="protein sequence ID" value="QTD61159.1"/>
    <property type="molecule type" value="Genomic_DNA"/>
</dbReference>
<protein>
    <submittedName>
        <fullName evidence="1">Uncharacterized protein</fullName>
    </submittedName>
</protein>
<reference evidence="3" key="1">
    <citation type="submission" date="2019-11" db="EMBL/GenBank/DDBJ databases">
        <title>Escherichia coli 1916D6.</title>
        <authorList>
            <person name="Yao H."/>
            <person name="Du X."/>
            <person name="Yu R."/>
            <person name="Li A."/>
        </authorList>
    </citation>
    <scope>NUCLEOTIDE SEQUENCE [LARGE SCALE GENOMIC DNA]</scope>
    <source>
        <strain evidence="3">19110F47</strain>
    </source>
</reference>
<evidence type="ECO:0000313" key="4">
    <source>
        <dbReference type="Proteomes" id="UP000663954"/>
    </source>
</evidence>
<gene>
    <name evidence="1" type="ORF">GJD93_10390</name>
    <name evidence="2" type="ORF">J4G45_10095</name>
</gene>
<dbReference type="Proteomes" id="UP000405075">
    <property type="component" value="Chromosome"/>
</dbReference>
<reference evidence="2 4" key="3">
    <citation type="journal article" date="2020" name="Front. Cell. Infect. Microbiol.">
        <title>Characterization of Three Porcine Acinetobacter towneri Strains Co-Harboring tet(X3) and bla OXA-58.</title>
        <authorList>
            <person name="Ma J."/>
            <person name="Wang J."/>
            <person name="Feng J."/>
            <person name="Liu Y."/>
            <person name="Yang B."/>
            <person name="Li R."/>
            <person name="Bai L."/>
            <person name="He T."/>
            <person name="Wang X."/>
            <person name="Yang Z."/>
        </authorList>
    </citation>
    <scope>NUCLEOTIDE SEQUENCE [LARGE SCALE GENOMIC DNA]</scope>
    <source>
        <strain evidence="2 4">GX5</strain>
    </source>
</reference>
<keyword evidence="4" id="KW-1185">Reference proteome</keyword>
<evidence type="ECO:0000313" key="3">
    <source>
        <dbReference type="Proteomes" id="UP000405075"/>
    </source>
</evidence>
<dbReference type="RefSeq" id="WP_004971845.1">
    <property type="nucleotide sequence ID" value="NZ_AP031566.1"/>
</dbReference>
<dbReference type="GeneID" id="64222692"/>
<reference evidence="1" key="2">
    <citation type="submission" date="2019-11" db="EMBL/GenBank/DDBJ databases">
        <authorList>
            <person name="Yao H."/>
            <person name="Du X."/>
            <person name="Yu R."/>
            <person name="Li A."/>
        </authorList>
    </citation>
    <scope>NUCLEOTIDE SEQUENCE</scope>
    <source>
        <strain evidence="1">19110F47</strain>
    </source>
</reference>
<evidence type="ECO:0000313" key="2">
    <source>
        <dbReference type="EMBL" id="QTD61159.1"/>
    </source>
</evidence>
<sequence length="147" mass="16583">MTTFLNHFKVDKNLLEVDFFDPNLETDTRLYIDSYYLTRCENIHSKSALTTQQNFMKCLMEALKEKDEIKARKLCSHFPEPKYTGIGATKEGVNGKGSHDIKVEYILTCLKSSQAAQTGLLEDLEELILVADGIGPDTISDITTRVC</sequence>
<dbReference type="Proteomes" id="UP000663954">
    <property type="component" value="Chromosome"/>
</dbReference>